<organism evidence="11 12">
    <name type="scientific">Bombilactobacillus mellifer</name>
    <dbReference type="NCBI Taxonomy" id="1218492"/>
    <lineage>
        <taxon>Bacteria</taxon>
        <taxon>Bacillati</taxon>
        <taxon>Bacillota</taxon>
        <taxon>Bacilli</taxon>
        <taxon>Lactobacillales</taxon>
        <taxon>Lactobacillaceae</taxon>
        <taxon>Bombilactobacillus</taxon>
    </lineage>
</organism>
<dbReference type="UniPathway" id="UPA00094"/>
<comment type="caution">
    <text evidence="11">The sequence shown here is derived from an EMBL/GenBank/DDBJ whole genome shotgun (WGS) entry which is preliminary data.</text>
</comment>
<dbReference type="RefSeq" id="WP_046316198.1">
    <property type="nucleotide sequence ID" value="NZ_JAMBJK010000005.1"/>
</dbReference>
<evidence type="ECO:0000256" key="1">
    <source>
        <dbReference type="ARBA" id="ARBA00022450"/>
    </source>
</evidence>
<evidence type="ECO:0000313" key="12">
    <source>
        <dbReference type="Proteomes" id="UP000033558"/>
    </source>
</evidence>
<evidence type="ECO:0000256" key="5">
    <source>
        <dbReference type="ARBA" id="ARBA00023098"/>
    </source>
</evidence>
<dbReference type="GO" id="GO:0016020">
    <property type="term" value="C:membrane"/>
    <property type="evidence" value="ECO:0007669"/>
    <property type="project" value="GOC"/>
</dbReference>
<dbReference type="OrthoDB" id="9804551at2"/>
<comment type="pathway">
    <text evidence="7 9">Lipid metabolism; fatty acid biosynthesis.</text>
</comment>
<name>A0A0F4LW01_9LACO</name>
<dbReference type="PROSITE" id="PS50075">
    <property type="entry name" value="CARRIER"/>
    <property type="match status" value="1"/>
</dbReference>
<protein>
    <recommendedName>
        <fullName evidence="7 8">Acyl carrier protein</fullName>
        <shortName evidence="7">ACP</shortName>
    </recommendedName>
</protein>
<keyword evidence="7" id="KW-0963">Cytoplasm</keyword>
<dbReference type="InterPro" id="IPR003231">
    <property type="entry name" value="ACP"/>
</dbReference>
<dbReference type="SUPFAM" id="SSF47336">
    <property type="entry name" value="ACP-like"/>
    <property type="match status" value="1"/>
</dbReference>
<dbReference type="NCBIfam" id="TIGR00517">
    <property type="entry name" value="acyl_carrier"/>
    <property type="match status" value="1"/>
</dbReference>
<dbReference type="HAMAP" id="MF_01217">
    <property type="entry name" value="Acyl_carrier"/>
    <property type="match status" value="1"/>
</dbReference>
<comment type="subcellular location">
    <subcellularLocation>
        <location evidence="7">Cytoplasm</location>
    </subcellularLocation>
</comment>
<dbReference type="NCBIfam" id="NF009104">
    <property type="entry name" value="PRK12449.1"/>
    <property type="match status" value="1"/>
</dbReference>
<dbReference type="HOGENOM" id="CLU_108696_5_1_9"/>
<dbReference type="InterPro" id="IPR009081">
    <property type="entry name" value="PP-bd_ACP"/>
</dbReference>
<dbReference type="NCBIfam" id="NF002150">
    <property type="entry name" value="PRK00982.1-4"/>
    <property type="match status" value="1"/>
</dbReference>
<gene>
    <name evidence="7 11" type="primary">acpP</name>
    <name evidence="11" type="ORF">JG30_06840</name>
</gene>
<comment type="similarity">
    <text evidence="7">Belongs to the acyl carrier protein (ACP) family.</text>
</comment>
<dbReference type="GO" id="GO:0000035">
    <property type="term" value="F:acyl binding"/>
    <property type="evidence" value="ECO:0007669"/>
    <property type="project" value="TreeGrafter"/>
</dbReference>
<evidence type="ECO:0000256" key="4">
    <source>
        <dbReference type="ARBA" id="ARBA00022832"/>
    </source>
</evidence>
<keyword evidence="1 7" id="KW-0596">Phosphopantetheine</keyword>
<evidence type="ECO:0000313" key="11">
    <source>
        <dbReference type="EMBL" id="KJY62469.1"/>
    </source>
</evidence>
<reference evidence="11 12" key="1">
    <citation type="submission" date="2015-01" db="EMBL/GenBank/DDBJ databases">
        <title>Comparative genomics of the lactic acid bacteria isolated from the honey bee gut.</title>
        <authorList>
            <person name="Ellegaard K.M."/>
            <person name="Tamarit D."/>
            <person name="Javelind E."/>
            <person name="Olofsson T."/>
            <person name="Andersson S.G."/>
            <person name="Vasquez A."/>
        </authorList>
    </citation>
    <scope>NUCLEOTIDE SEQUENCE [LARGE SCALE GENOMIC DNA]</scope>
    <source>
        <strain evidence="11 12">Bin4</strain>
    </source>
</reference>
<dbReference type="GO" id="GO:0009245">
    <property type="term" value="P:lipid A biosynthetic process"/>
    <property type="evidence" value="ECO:0007669"/>
    <property type="project" value="TreeGrafter"/>
</dbReference>
<comment type="function">
    <text evidence="7 9">Carrier of the growing fatty acid chain in fatty acid biosynthesis.</text>
</comment>
<dbReference type="GO" id="GO:0005829">
    <property type="term" value="C:cytosol"/>
    <property type="evidence" value="ECO:0007669"/>
    <property type="project" value="TreeGrafter"/>
</dbReference>
<dbReference type="STRING" id="1218492.JG30_06840"/>
<evidence type="ECO:0000256" key="9">
    <source>
        <dbReference type="RuleBase" id="RU003545"/>
    </source>
</evidence>
<dbReference type="Gene3D" id="1.10.1200.10">
    <property type="entry name" value="ACP-like"/>
    <property type="match status" value="1"/>
</dbReference>
<comment type="PTM">
    <text evidence="9">4'-phosphopantetheine is transferred from CoA to a specific serine of apo-ACP by acpS.</text>
</comment>
<evidence type="ECO:0000256" key="3">
    <source>
        <dbReference type="ARBA" id="ARBA00022553"/>
    </source>
</evidence>
<keyword evidence="3 7" id="KW-0597">Phosphoprotein</keyword>
<dbReference type="NCBIfam" id="NF002148">
    <property type="entry name" value="PRK00982.1-2"/>
    <property type="match status" value="1"/>
</dbReference>
<evidence type="ECO:0000256" key="6">
    <source>
        <dbReference type="ARBA" id="ARBA00023160"/>
    </source>
</evidence>
<dbReference type="Proteomes" id="UP000033558">
    <property type="component" value="Unassembled WGS sequence"/>
</dbReference>
<sequence>MEKQQVFDKIAQLLAERFNVAADSITSDTNFQNDLQADSIDMVEFELELEDDFGAEIPDEEAAKIQTVGQAVDYIVSHQN</sequence>
<dbReference type="GO" id="GO:0000036">
    <property type="term" value="F:acyl carrier activity"/>
    <property type="evidence" value="ECO:0007669"/>
    <property type="project" value="UniProtKB-UniRule"/>
</dbReference>
<keyword evidence="12" id="KW-1185">Reference proteome</keyword>
<keyword evidence="6 7" id="KW-0275">Fatty acid biosynthesis</keyword>
<keyword evidence="2 7" id="KW-0444">Lipid biosynthesis</keyword>
<keyword evidence="5 7" id="KW-0443">Lipid metabolism</keyword>
<dbReference type="AlphaFoldDB" id="A0A0F4LW01"/>
<dbReference type="PATRIC" id="fig|1218492.5.peg.820"/>
<evidence type="ECO:0000256" key="7">
    <source>
        <dbReference type="HAMAP-Rule" id="MF_01217"/>
    </source>
</evidence>
<accession>A0A0F4LW01</accession>
<evidence type="ECO:0000256" key="8">
    <source>
        <dbReference type="NCBIfam" id="TIGR00517"/>
    </source>
</evidence>
<comment type="PTM">
    <text evidence="7">4'-phosphopantetheine is transferred from CoA to a specific serine of apo-ACP by AcpS. This modification is essential for activity because fatty acids are bound in thioester linkage to the sulfhydryl of the prosthetic group.</text>
</comment>
<feature type="domain" description="Carrier" evidence="10">
    <location>
        <begin position="4"/>
        <end position="79"/>
    </location>
</feature>
<evidence type="ECO:0000259" key="10">
    <source>
        <dbReference type="PROSITE" id="PS50075"/>
    </source>
</evidence>
<proteinExistence type="inferred from homology"/>
<dbReference type="PANTHER" id="PTHR20863:SF76">
    <property type="entry name" value="CARRIER DOMAIN-CONTAINING PROTEIN"/>
    <property type="match status" value="1"/>
</dbReference>
<dbReference type="InterPro" id="IPR036736">
    <property type="entry name" value="ACP-like_sf"/>
</dbReference>
<keyword evidence="4 7" id="KW-0276">Fatty acid metabolism</keyword>
<feature type="modified residue" description="O-(pantetheine 4'-phosphoryl)serine" evidence="7">
    <location>
        <position position="39"/>
    </location>
</feature>
<dbReference type="EMBL" id="JXJQ01000006">
    <property type="protein sequence ID" value="KJY62469.1"/>
    <property type="molecule type" value="Genomic_DNA"/>
</dbReference>
<dbReference type="PANTHER" id="PTHR20863">
    <property type="entry name" value="ACYL CARRIER PROTEIN"/>
    <property type="match status" value="1"/>
</dbReference>
<dbReference type="Pfam" id="PF00550">
    <property type="entry name" value="PP-binding"/>
    <property type="match status" value="1"/>
</dbReference>
<evidence type="ECO:0000256" key="2">
    <source>
        <dbReference type="ARBA" id="ARBA00022516"/>
    </source>
</evidence>